<accession>A0A7S2BHK3</accession>
<protein>
    <submittedName>
        <fullName evidence="1">Uncharacterized protein</fullName>
    </submittedName>
</protein>
<dbReference type="EMBL" id="HBGS01014899">
    <property type="protein sequence ID" value="CAD9397242.1"/>
    <property type="molecule type" value="Transcribed_RNA"/>
</dbReference>
<dbReference type="AlphaFoldDB" id="A0A7S2BHK3"/>
<gene>
    <name evidence="1" type="ORF">DSPE1174_LOCUS7817</name>
</gene>
<organism evidence="1">
    <name type="scientific">Octactis speculum</name>
    <dbReference type="NCBI Taxonomy" id="3111310"/>
    <lineage>
        <taxon>Eukaryota</taxon>
        <taxon>Sar</taxon>
        <taxon>Stramenopiles</taxon>
        <taxon>Ochrophyta</taxon>
        <taxon>Dictyochophyceae</taxon>
        <taxon>Dictyochales</taxon>
        <taxon>Dictyochaceae</taxon>
        <taxon>Octactis</taxon>
    </lineage>
</organism>
<name>A0A7S2BHK3_9STRA</name>
<evidence type="ECO:0000313" key="1">
    <source>
        <dbReference type="EMBL" id="CAD9397242.1"/>
    </source>
</evidence>
<sequence length="300" mass="33831">MIRSGREVFNAMMEDIASLMPRDAAIEFKDSFTWYPEHSSRVSFSEISISQEDVQFLDYGIMQELTSSIETALSTKGAPSLTVQRCLVCKDGSLVVELSDSSIVNERSEQVLPRTPSSSSLGVLQDDQEELAGHWKVHEIDSLMTHIMSGCRSPSNSRSPFNFPQQSRSDNLPPSIQVTLGRMGRLPTYLSVENRRIAQTKLKAWIQSLKNFEGVNGEKFCWHGKKLQPVLFSIIKQNRSNSVKYALEGEIILDSRPLCDRSNVVEEIASTAGTQNPFWFLDIFNCEEKNTGTPIQKPFW</sequence>
<reference evidence="1" key="1">
    <citation type="submission" date="2021-01" db="EMBL/GenBank/DDBJ databases">
        <authorList>
            <person name="Corre E."/>
            <person name="Pelletier E."/>
            <person name="Niang G."/>
            <person name="Scheremetjew M."/>
            <person name="Finn R."/>
            <person name="Kale V."/>
            <person name="Holt S."/>
            <person name="Cochrane G."/>
            <person name="Meng A."/>
            <person name="Brown T."/>
            <person name="Cohen L."/>
        </authorList>
    </citation>
    <scope>NUCLEOTIDE SEQUENCE</scope>
    <source>
        <strain evidence="1">CCMP1381</strain>
    </source>
</reference>
<proteinExistence type="predicted"/>